<dbReference type="AlphaFoldDB" id="A0A834YPL4"/>
<accession>A0A834YPL4</accession>
<dbReference type="OrthoDB" id="618395at2759"/>
<dbReference type="Proteomes" id="UP000655225">
    <property type="component" value="Unassembled WGS sequence"/>
</dbReference>
<evidence type="ECO:0000313" key="1">
    <source>
        <dbReference type="EMBL" id="KAF8391970.1"/>
    </source>
</evidence>
<evidence type="ECO:0000313" key="2">
    <source>
        <dbReference type="Proteomes" id="UP000655225"/>
    </source>
</evidence>
<sequence>MWAGSGWAQPHNNWTGSAVRGGVNDPDHPAILPARSLFPPYHLSESSSSSGQQLTTRAAVLIRFRSSSPQTNPILPLLPQLRSITVALQLRAKLLLTDMIRETSIGSKFIDQRGDSVSKQHPNSFNTFLWLLIYDATAASFMKHEGKPSEEMEVFFGEFKKNSNKEESSNGQVQLGRNLNEHALLTLMNCKTSRWITVEECQCNDIVDSLTSLEAMSEFHGTNGLATAKKHGKDFCQFLHFLRLSSDGL</sequence>
<protein>
    <submittedName>
        <fullName evidence="1">Uncharacterized protein</fullName>
    </submittedName>
</protein>
<dbReference type="EMBL" id="JABCRI010000016">
    <property type="protein sequence ID" value="KAF8391970.1"/>
    <property type="molecule type" value="Genomic_DNA"/>
</dbReference>
<gene>
    <name evidence="1" type="ORF">HHK36_022310</name>
</gene>
<keyword evidence="2" id="KW-1185">Reference proteome</keyword>
<organism evidence="1 2">
    <name type="scientific">Tetracentron sinense</name>
    <name type="common">Spur-leaf</name>
    <dbReference type="NCBI Taxonomy" id="13715"/>
    <lineage>
        <taxon>Eukaryota</taxon>
        <taxon>Viridiplantae</taxon>
        <taxon>Streptophyta</taxon>
        <taxon>Embryophyta</taxon>
        <taxon>Tracheophyta</taxon>
        <taxon>Spermatophyta</taxon>
        <taxon>Magnoliopsida</taxon>
        <taxon>Trochodendrales</taxon>
        <taxon>Trochodendraceae</taxon>
        <taxon>Tetracentron</taxon>
    </lineage>
</organism>
<proteinExistence type="predicted"/>
<name>A0A834YPL4_TETSI</name>
<reference evidence="1 2" key="1">
    <citation type="submission" date="2020-04" db="EMBL/GenBank/DDBJ databases">
        <title>Plant Genome Project.</title>
        <authorList>
            <person name="Zhang R.-G."/>
        </authorList>
    </citation>
    <scope>NUCLEOTIDE SEQUENCE [LARGE SCALE GENOMIC DNA]</scope>
    <source>
        <strain evidence="1">YNK0</strain>
        <tissue evidence="1">Leaf</tissue>
    </source>
</reference>
<comment type="caution">
    <text evidence="1">The sequence shown here is derived from an EMBL/GenBank/DDBJ whole genome shotgun (WGS) entry which is preliminary data.</text>
</comment>